<dbReference type="CDD" id="cd02440">
    <property type="entry name" value="AdoMet_MTases"/>
    <property type="match status" value="1"/>
</dbReference>
<dbReference type="InterPro" id="IPR013216">
    <property type="entry name" value="Methyltransf_11"/>
</dbReference>
<keyword evidence="6" id="KW-1185">Reference proteome</keyword>
<name>G4TSK7_SERID</name>
<comment type="caution">
    <text evidence="5">The sequence shown here is derived from an EMBL/GenBank/DDBJ whole genome shotgun (WGS) entry which is preliminary data.</text>
</comment>
<sequence length="364" mass="41362">MAAFAKGAYDAAAYNAFRPVYPPKLFDKLWSFHRSGRNARWTRAVDLGCGTGQATLKLTTQFEHAIGVDPSPKMIQQANELISSSPFHNPPNGNRRIVFENAPAEKLAFLQDESVDFVSAAQAVHWFDYARLWREINRVLRPGGSVAFWGYSELRIRHFPYLTPIITYYSQGSSPRQPQPPSNLDLQPDILANEPLTHAASSRTGTMARVEPEPDSLGAYWEQPGRSILDGGLLSIPNPPSSAHFDLSASQVVLYSGSLRPDVFQAFTDYENRQIEGKKREIVQEDVVLEKEMTWELLERYCRTWSSLATYLEQHPDEKERRDGDILQRFLKRMKDEIVSRGEAVPESLTVEWPMTLLLYRKGD</sequence>
<accession>G4TSK7</accession>
<dbReference type="PANTHER" id="PTHR44942">
    <property type="entry name" value="METHYLTRANSF_11 DOMAIN-CONTAINING PROTEIN"/>
    <property type="match status" value="1"/>
</dbReference>
<dbReference type="InterPro" id="IPR029063">
    <property type="entry name" value="SAM-dependent_MTases_sf"/>
</dbReference>
<organism evidence="5 6">
    <name type="scientific">Serendipita indica (strain DSM 11827)</name>
    <name type="common">Root endophyte fungus</name>
    <name type="synonym">Piriformospora indica</name>
    <dbReference type="NCBI Taxonomy" id="1109443"/>
    <lineage>
        <taxon>Eukaryota</taxon>
        <taxon>Fungi</taxon>
        <taxon>Dikarya</taxon>
        <taxon>Basidiomycota</taxon>
        <taxon>Agaricomycotina</taxon>
        <taxon>Agaricomycetes</taxon>
        <taxon>Sebacinales</taxon>
        <taxon>Serendipitaceae</taxon>
        <taxon>Serendipita</taxon>
    </lineage>
</organism>
<dbReference type="InParanoid" id="G4TSK7"/>
<dbReference type="EMBL" id="CAFZ01000300">
    <property type="protein sequence ID" value="CCA74300.1"/>
    <property type="molecule type" value="Genomic_DNA"/>
</dbReference>
<evidence type="ECO:0000313" key="6">
    <source>
        <dbReference type="Proteomes" id="UP000007148"/>
    </source>
</evidence>
<evidence type="ECO:0000256" key="3">
    <source>
        <dbReference type="ARBA" id="ARBA00022679"/>
    </source>
</evidence>
<dbReference type="OrthoDB" id="10027013at2759"/>
<evidence type="ECO:0000256" key="2">
    <source>
        <dbReference type="ARBA" id="ARBA00022603"/>
    </source>
</evidence>
<gene>
    <name evidence="5" type="ORF">PIIN_08253</name>
</gene>
<dbReference type="GO" id="GO:0008757">
    <property type="term" value="F:S-adenosylmethionine-dependent methyltransferase activity"/>
    <property type="evidence" value="ECO:0007669"/>
    <property type="project" value="InterPro"/>
</dbReference>
<dbReference type="Proteomes" id="UP000007148">
    <property type="component" value="Unassembled WGS sequence"/>
</dbReference>
<dbReference type="HOGENOM" id="CLU_049344_1_1_1"/>
<dbReference type="AlphaFoldDB" id="G4TSK7"/>
<dbReference type="eggNOG" id="KOG3010">
    <property type="taxonomic scope" value="Eukaryota"/>
</dbReference>
<dbReference type="OMA" id="RTWSAYH"/>
<feature type="domain" description="Methyltransferase type 11" evidence="4">
    <location>
        <begin position="45"/>
        <end position="148"/>
    </location>
</feature>
<keyword evidence="2" id="KW-0489">Methyltransferase</keyword>
<protein>
    <recommendedName>
        <fullName evidence="4">Methyltransferase type 11 domain-containing protein</fullName>
    </recommendedName>
</protein>
<evidence type="ECO:0000259" key="4">
    <source>
        <dbReference type="Pfam" id="PF08241"/>
    </source>
</evidence>
<dbReference type="STRING" id="1109443.G4TSK7"/>
<reference evidence="5 6" key="1">
    <citation type="journal article" date="2011" name="PLoS Pathog.">
        <title>Endophytic Life Strategies Decoded by Genome and Transcriptome Analyses of the Mutualistic Root Symbiont Piriformospora indica.</title>
        <authorList>
            <person name="Zuccaro A."/>
            <person name="Lahrmann U."/>
            <person name="Guldener U."/>
            <person name="Langen G."/>
            <person name="Pfiffi S."/>
            <person name="Biedenkopf D."/>
            <person name="Wong P."/>
            <person name="Samans B."/>
            <person name="Grimm C."/>
            <person name="Basiewicz M."/>
            <person name="Murat C."/>
            <person name="Martin F."/>
            <person name="Kogel K.H."/>
        </authorList>
    </citation>
    <scope>NUCLEOTIDE SEQUENCE [LARGE SCALE GENOMIC DNA]</scope>
    <source>
        <strain evidence="5 6">DSM 11827</strain>
    </source>
</reference>
<dbReference type="Gene3D" id="3.40.50.150">
    <property type="entry name" value="Vaccinia Virus protein VP39"/>
    <property type="match status" value="1"/>
</dbReference>
<keyword evidence="3" id="KW-0808">Transferase</keyword>
<comment type="similarity">
    <text evidence="1">Belongs to the methyltransferase superfamily.</text>
</comment>
<dbReference type="InterPro" id="IPR051052">
    <property type="entry name" value="Diverse_substrate_MTase"/>
</dbReference>
<evidence type="ECO:0000313" key="5">
    <source>
        <dbReference type="EMBL" id="CCA74300.1"/>
    </source>
</evidence>
<proteinExistence type="inferred from homology"/>
<dbReference type="PANTHER" id="PTHR44942:SF4">
    <property type="entry name" value="METHYLTRANSFERASE TYPE 11 DOMAIN-CONTAINING PROTEIN"/>
    <property type="match status" value="1"/>
</dbReference>
<dbReference type="Pfam" id="PF08241">
    <property type="entry name" value="Methyltransf_11"/>
    <property type="match status" value="1"/>
</dbReference>
<dbReference type="GO" id="GO:0032259">
    <property type="term" value="P:methylation"/>
    <property type="evidence" value="ECO:0007669"/>
    <property type="project" value="UniProtKB-KW"/>
</dbReference>
<dbReference type="SUPFAM" id="SSF53335">
    <property type="entry name" value="S-adenosyl-L-methionine-dependent methyltransferases"/>
    <property type="match status" value="1"/>
</dbReference>
<evidence type="ECO:0000256" key="1">
    <source>
        <dbReference type="ARBA" id="ARBA00008361"/>
    </source>
</evidence>